<evidence type="ECO:0000313" key="3">
    <source>
        <dbReference type="EMBL" id="REG26812.1"/>
    </source>
</evidence>
<dbReference type="KEGG" id="age:AA314_09041"/>
<organism evidence="2 4">
    <name type="scientific">Archangium gephyra</name>
    <dbReference type="NCBI Taxonomy" id="48"/>
    <lineage>
        <taxon>Bacteria</taxon>
        <taxon>Pseudomonadati</taxon>
        <taxon>Myxococcota</taxon>
        <taxon>Myxococcia</taxon>
        <taxon>Myxococcales</taxon>
        <taxon>Cystobacterineae</taxon>
        <taxon>Archangiaceae</taxon>
        <taxon>Archangium</taxon>
    </lineage>
</organism>
<protein>
    <submittedName>
        <fullName evidence="2">Uncharacterized protein</fullName>
    </submittedName>
</protein>
<keyword evidence="1" id="KW-1133">Transmembrane helix</keyword>
<feature type="transmembrane region" description="Helical" evidence="1">
    <location>
        <begin position="12"/>
        <end position="28"/>
    </location>
</feature>
<sequence length="87" mass="9998">MNQEVVDTDLVILVVGALLALGVLYWLLSGNEASRLRDAYFRSVQLPRAQAEESLARHVARLQEKHPGKSEAWYLRRVLADLQRDRR</sequence>
<name>A0AAC8QHX9_9BACT</name>
<keyword evidence="1" id="KW-0472">Membrane</keyword>
<keyword evidence="5" id="KW-1185">Reference proteome</keyword>
<evidence type="ECO:0000256" key="1">
    <source>
        <dbReference type="SAM" id="Phobius"/>
    </source>
</evidence>
<keyword evidence="1" id="KW-0812">Transmembrane</keyword>
<evidence type="ECO:0000313" key="5">
    <source>
        <dbReference type="Proteomes" id="UP000256345"/>
    </source>
</evidence>
<evidence type="ECO:0000313" key="4">
    <source>
        <dbReference type="Proteomes" id="UP000035579"/>
    </source>
</evidence>
<dbReference type="EMBL" id="QUMU01000011">
    <property type="protein sequence ID" value="REG26812.1"/>
    <property type="molecule type" value="Genomic_DNA"/>
</dbReference>
<dbReference type="RefSeq" id="WP_047860445.1">
    <property type="nucleotide sequence ID" value="NZ_CP011509.1"/>
</dbReference>
<evidence type="ECO:0000313" key="2">
    <source>
        <dbReference type="EMBL" id="AKJ07415.1"/>
    </source>
</evidence>
<dbReference type="Proteomes" id="UP000035579">
    <property type="component" value="Chromosome"/>
</dbReference>
<dbReference type="AlphaFoldDB" id="A0AAC8QHX9"/>
<reference evidence="3 5" key="2">
    <citation type="submission" date="2018-08" db="EMBL/GenBank/DDBJ databases">
        <title>Genomic Encyclopedia of Archaeal and Bacterial Type Strains, Phase II (KMG-II): from individual species to whole genera.</title>
        <authorList>
            <person name="Goeker M."/>
        </authorList>
    </citation>
    <scope>NUCLEOTIDE SEQUENCE [LARGE SCALE GENOMIC DNA]</scope>
    <source>
        <strain evidence="3 5">DSM 2261</strain>
    </source>
</reference>
<proteinExistence type="predicted"/>
<accession>A0AAC8QHX9</accession>
<dbReference type="Proteomes" id="UP000256345">
    <property type="component" value="Unassembled WGS sequence"/>
</dbReference>
<gene>
    <name evidence="2" type="ORF">AA314_09041</name>
    <name evidence="3" type="ORF">ATI61_111363</name>
</gene>
<reference evidence="2 4" key="1">
    <citation type="submission" date="2015-05" db="EMBL/GenBank/DDBJ databases">
        <title>Genome assembly of Archangium gephyra DSM 2261.</title>
        <authorList>
            <person name="Sharma G."/>
            <person name="Subramanian S."/>
        </authorList>
    </citation>
    <scope>NUCLEOTIDE SEQUENCE [LARGE SCALE GENOMIC DNA]</scope>
    <source>
        <strain evidence="2 4">DSM 2261</strain>
    </source>
</reference>
<dbReference type="EMBL" id="CP011509">
    <property type="protein sequence ID" value="AKJ07415.1"/>
    <property type="molecule type" value="Genomic_DNA"/>
</dbReference>